<dbReference type="EMBL" id="WKKH01000002">
    <property type="protein sequence ID" value="MRX74787.1"/>
    <property type="molecule type" value="Genomic_DNA"/>
</dbReference>
<dbReference type="SUPFAM" id="SSF55068">
    <property type="entry name" value="Peptide methionine sulfoxide reductase"/>
    <property type="match status" value="1"/>
</dbReference>
<comment type="catalytic activity">
    <reaction evidence="4">
        <text>[thioredoxin]-disulfide + L-methionine + H2O = L-methionine (S)-S-oxide + [thioredoxin]-dithiol</text>
        <dbReference type="Rhea" id="RHEA:19993"/>
        <dbReference type="Rhea" id="RHEA-COMP:10698"/>
        <dbReference type="Rhea" id="RHEA-COMP:10700"/>
        <dbReference type="ChEBI" id="CHEBI:15377"/>
        <dbReference type="ChEBI" id="CHEBI:29950"/>
        <dbReference type="ChEBI" id="CHEBI:50058"/>
        <dbReference type="ChEBI" id="CHEBI:57844"/>
        <dbReference type="ChEBI" id="CHEBI:58772"/>
        <dbReference type="EC" id="1.8.4.11"/>
    </reaction>
</comment>
<evidence type="ECO:0000256" key="3">
    <source>
        <dbReference type="ARBA" id="ARBA00047806"/>
    </source>
</evidence>
<dbReference type="AlphaFoldDB" id="A0A7K0FT45"/>
<dbReference type="RefSeq" id="WP_379104761.1">
    <property type="nucleotide sequence ID" value="NZ_JBHUJQ010000001.1"/>
</dbReference>
<dbReference type="InterPro" id="IPR002569">
    <property type="entry name" value="Met_Sox_Rdtase_MsrA_dom"/>
</dbReference>
<keyword evidence="2" id="KW-0560">Oxidoreductase</keyword>
<accession>A0A7K0FT45</accession>
<evidence type="ECO:0000259" key="5">
    <source>
        <dbReference type="Pfam" id="PF01625"/>
    </source>
</evidence>
<feature type="domain" description="Peptide methionine sulphoxide reductase MsrA" evidence="5">
    <location>
        <begin position="6"/>
        <end position="50"/>
    </location>
</feature>
<name>A0A7K0FT45_9SPHI</name>
<keyword evidence="7" id="KW-1185">Reference proteome</keyword>
<protein>
    <recommendedName>
        <fullName evidence="1">peptide-methionine (S)-S-oxide reductase</fullName>
        <ecNumber evidence="1">1.8.4.11</ecNumber>
    </recommendedName>
</protein>
<proteinExistence type="predicted"/>
<evidence type="ECO:0000256" key="2">
    <source>
        <dbReference type="ARBA" id="ARBA00023002"/>
    </source>
</evidence>
<dbReference type="Pfam" id="PF01625">
    <property type="entry name" value="PMSR"/>
    <property type="match status" value="1"/>
</dbReference>
<comment type="caution">
    <text evidence="6">The sequence shown here is derived from an EMBL/GenBank/DDBJ whole genome shotgun (WGS) entry which is preliminary data.</text>
</comment>
<dbReference type="InterPro" id="IPR036509">
    <property type="entry name" value="Met_Sox_Rdtase_MsrA_sf"/>
</dbReference>
<reference evidence="6 7" key="1">
    <citation type="submission" date="2019-11" db="EMBL/GenBank/DDBJ databases">
        <title>Pedobacter petrophilus genome.</title>
        <authorList>
            <person name="Feldbauer M.J."/>
            <person name="Newman J.D."/>
        </authorList>
    </citation>
    <scope>NUCLEOTIDE SEQUENCE [LARGE SCALE GENOMIC DNA]</scope>
    <source>
        <strain evidence="6 7">LMG 29686</strain>
    </source>
</reference>
<gene>
    <name evidence="6" type="ORF">GJU39_01690</name>
</gene>
<evidence type="ECO:0000256" key="1">
    <source>
        <dbReference type="ARBA" id="ARBA00012502"/>
    </source>
</evidence>
<comment type="catalytic activity">
    <reaction evidence="3">
        <text>L-methionyl-[protein] + [thioredoxin]-disulfide + H2O = L-methionyl-(S)-S-oxide-[protein] + [thioredoxin]-dithiol</text>
        <dbReference type="Rhea" id="RHEA:14217"/>
        <dbReference type="Rhea" id="RHEA-COMP:10698"/>
        <dbReference type="Rhea" id="RHEA-COMP:10700"/>
        <dbReference type="Rhea" id="RHEA-COMP:12313"/>
        <dbReference type="Rhea" id="RHEA-COMP:12315"/>
        <dbReference type="ChEBI" id="CHEBI:15377"/>
        <dbReference type="ChEBI" id="CHEBI:16044"/>
        <dbReference type="ChEBI" id="CHEBI:29950"/>
        <dbReference type="ChEBI" id="CHEBI:44120"/>
        <dbReference type="ChEBI" id="CHEBI:50058"/>
        <dbReference type="EC" id="1.8.4.11"/>
    </reaction>
</comment>
<dbReference type="Proteomes" id="UP000487757">
    <property type="component" value="Unassembled WGS sequence"/>
</dbReference>
<dbReference type="Gene3D" id="3.30.1060.10">
    <property type="entry name" value="Peptide methionine sulphoxide reductase MsrA"/>
    <property type="match status" value="1"/>
</dbReference>
<dbReference type="EC" id="1.8.4.11" evidence="1"/>
<dbReference type="GO" id="GO:0008113">
    <property type="term" value="F:peptide-methionine (S)-S-oxide reductase activity"/>
    <property type="evidence" value="ECO:0007669"/>
    <property type="project" value="UniProtKB-EC"/>
</dbReference>
<evidence type="ECO:0000256" key="4">
    <source>
        <dbReference type="ARBA" id="ARBA00048782"/>
    </source>
</evidence>
<organism evidence="6 7">
    <name type="scientific">Pedobacter petrophilus</name>
    <dbReference type="NCBI Taxonomy" id="1908241"/>
    <lineage>
        <taxon>Bacteria</taxon>
        <taxon>Pseudomonadati</taxon>
        <taxon>Bacteroidota</taxon>
        <taxon>Sphingobacteriia</taxon>
        <taxon>Sphingobacteriales</taxon>
        <taxon>Sphingobacteriaceae</taxon>
        <taxon>Pedobacter</taxon>
    </lineage>
</organism>
<sequence length="60" mass="7011">MPHSDQLFYDNETQKIKGEEVLKKIIDEHLYDKPIVTEINPAFVFYPAEDCLPLKLFSAK</sequence>
<evidence type="ECO:0000313" key="6">
    <source>
        <dbReference type="EMBL" id="MRX74787.1"/>
    </source>
</evidence>
<evidence type="ECO:0000313" key="7">
    <source>
        <dbReference type="Proteomes" id="UP000487757"/>
    </source>
</evidence>